<keyword evidence="2" id="KW-0732">Signal</keyword>
<dbReference type="InterPro" id="IPR011613">
    <property type="entry name" value="GH15-like"/>
</dbReference>
<gene>
    <name evidence="4" type="ORF">EZS28_014329</name>
</gene>
<evidence type="ECO:0000313" key="5">
    <source>
        <dbReference type="Proteomes" id="UP000324800"/>
    </source>
</evidence>
<accession>A0A5J4W6L1</accession>
<dbReference type="OrthoDB" id="15235at2759"/>
<dbReference type="AlphaFoldDB" id="A0A5J4W6L1"/>
<dbReference type="InterPro" id="IPR008928">
    <property type="entry name" value="6-hairpin_glycosidase_sf"/>
</dbReference>
<feature type="chain" id="PRO_5023806847" evidence="2">
    <location>
        <begin position="16"/>
        <end position="770"/>
    </location>
</feature>
<comment type="caution">
    <text evidence="4">The sequence shown here is derived from an EMBL/GenBank/DDBJ whole genome shotgun (WGS) entry which is preliminary data.</text>
</comment>
<dbReference type="Pfam" id="PF00723">
    <property type="entry name" value="Glyco_hydro_15"/>
    <property type="match status" value="1"/>
</dbReference>
<dbReference type="PANTHER" id="PTHR31616">
    <property type="entry name" value="TREHALASE"/>
    <property type="match status" value="1"/>
</dbReference>
<dbReference type="GO" id="GO:0004553">
    <property type="term" value="F:hydrolase activity, hydrolyzing O-glycosyl compounds"/>
    <property type="evidence" value="ECO:0007669"/>
    <property type="project" value="UniProtKB-ARBA"/>
</dbReference>
<organism evidence="4 5">
    <name type="scientific">Streblomastix strix</name>
    <dbReference type="NCBI Taxonomy" id="222440"/>
    <lineage>
        <taxon>Eukaryota</taxon>
        <taxon>Metamonada</taxon>
        <taxon>Preaxostyla</taxon>
        <taxon>Oxymonadida</taxon>
        <taxon>Streblomastigidae</taxon>
        <taxon>Streblomastix</taxon>
    </lineage>
</organism>
<proteinExistence type="predicted"/>
<dbReference type="SUPFAM" id="SSF48208">
    <property type="entry name" value="Six-hairpin glycosidases"/>
    <property type="match status" value="1"/>
</dbReference>
<evidence type="ECO:0000256" key="1">
    <source>
        <dbReference type="SAM" id="MobiDB-lite"/>
    </source>
</evidence>
<sequence>MLVILAFFVVSCASTRKTVDPDIRILPSFVLSNWASMMSGWAVNRDYFLETPYRNIGLTFFRSSDDWTINGINSSTFAINVNGEDFSDAKQWEVEPRLSQTGVFSTDIKSYKRQELPFELTINYHFPPQENFLIVQYTLKNSKNDSSISGYLMDCAISNASSEYGHAKTLYQDYQGKPVFITDLSDSNQYYIASGSFDSNDATYYTGGADQKGWNVLDIFNQYKGKLPNYGDYIGPQTGYGLSYSFSLQPGEAKNFTFFKTMKRKSSDLETVLQRILSPKSPSVESFFQKGAQSYKDFLAKAKYPSKLNDDQMQLYKNSIIIMKNAQNPTVGTILASFHPSYQYKTWTRDGFFAALVMSELGYYEEGALYFRWMSQAELHDSNSMQLNSNSEDIHFNDKEPEDKTKKKNSQTYGFYTCYNGFTGKSSWFVDPQFDSAGEFLIGAYHIYLDKRTQKYLKQMETRIHQMEDFLISQISYNNLTLPDFSIWEENSDHRTKDALPRGYFAFTQGMVYAGLMSAAKLENQYFKNSSREQQLLQRAQQIQNGVISKFQVYSKDDGTPYIARQINSETLKVQEVVDSAALACVFMGVMDLKKDWANGHLKMSKRLLVDSRMPAGIGRFEDDIYFGQSVYSPGGVEVDKPTPPWAVTTAFYLWAQEQMEQGSNNELKDVVQKSQSKNGYDEGKNEQNQVLQKSQADWNSILKWMSDIAARNHLPIGEAVDAQHGGHVWSSAPDIYEHGGIFVWSALLAEGKCNPPNPMRWKADKLYAK</sequence>
<reference evidence="4 5" key="1">
    <citation type="submission" date="2019-03" db="EMBL/GenBank/DDBJ databases">
        <title>Single cell metagenomics reveals metabolic interactions within the superorganism composed of flagellate Streblomastix strix and complex community of Bacteroidetes bacteria on its surface.</title>
        <authorList>
            <person name="Treitli S.C."/>
            <person name="Kolisko M."/>
            <person name="Husnik F."/>
            <person name="Keeling P."/>
            <person name="Hampl V."/>
        </authorList>
    </citation>
    <scope>NUCLEOTIDE SEQUENCE [LARGE SCALE GENOMIC DNA]</scope>
    <source>
        <strain evidence="4">ST1C</strain>
    </source>
</reference>
<name>A0A5J4W6L1_9EUKA</name>
<protein>
    <submittedName>
        <fullName evidence="4">Putative Carbohydrate-binding family 6 protein</fullName>
    </submittedName>
</protein>
<feature type="domain" description="GH15-like" evidence="3">
    <location>
        <begin position="312"/>
        <end position="637"/>
    </location>
</feature>
<evidence type="ECO:0000259" key="3">
    <source>
        <dbReference type="Pfam" id="PF00723"/>
    </source>
</evidence>
<dbReference type="InterPro" id="IPR012341">
    <property type="entry name" value="6hp_glycosidase-like_sf"/>
</dbReference>
<dbReference type="Proteomes" id="UP000324800">
    <property type="component" value="Unassembled WGS sequence"/>
</dbReference>
<dbReference type="Gene3D" id="1.50.10.10">
    <property type="match status" value="1"/>
</dbReference>
<dbReference type="EMBL" id="SNRW01003324">
    <property type="protein sequence ID" value="KAA6390143.1"/>
    <property type="molecule type" value="Genomic_DNA"/>
</dbReference>
<feature type="signal peptide" evidence="2">
    <location>
        <begin position="1"/>
        <end position="15"/>
    </location>
</feature>
<evidence type="ECO:0000256" key="2">
    <source>
        <dbReference type="SAM" id="SignalP"/>
    </source>
</evidence>
<dbReference type="PANTHER" id="PTHR31616:SF0">
    <property type="entry name" value="GLUCAN 1,4-ALPHA-GLUCOSIDASE"/>
    <property type="match status" value="1"/>
</dbReference>
<dbReference type="GO" id="GO:0005975">
    <property type="term" value="P:carbohydrate metabolic process"/>
    <property type="evidence" value="ECO:0007669"/>
    <property type="project" value="InterPro"/>
</dbReference>
<feature type="region of interest" description="Disordered" evidence="1">
    <location>
        <begin position="665"/>
        <end position="689"/>
    </location>
</feature>
<evidence type="ECO:0000313" key="4">
    <source>
        <dbReference type="EMBL" id="KAA6390143.1"/>
    </source>
</evidence>